<gene>
    <name evidence="1" type="ORF">DEBURN_LOCUS7046</name>
</gene>
<protein>
    <submittedName>
        <fullName evidence="1">5532_t:CDS:1</fullName>
    </submittedName>
</protein>
<keyword evidence="2" id="KW-1185">Reference proteome</keyword>
<dbReference type="AlphaFoldDB" id="A0A9N9B1L8"/>
<name>A0A9N9B1L8_9GLOM</name>
<organism evidence="1 2">
    <name type="scientific">Diversispora eburnea</name>
    <dbReference type="NCBI Taxonomy" id="1213867"/>
    <lineage>
        <taxon>Eukaryota</taxon>
        <taxon>Fungi</taxon>
        <taxon>Fungi incertae sedis</taxon>
        <taxon>Mucoromycota</taxon>
        <taxon>Glomeromycotina</taxon>
        <taxon>Glomeromycetes</taxon>
        <taxon>Diversisporales</taxon>
        <taxon>Diversisporaceae</taxon>
        <taxon>Diversispora</taxon>
    </lineage>
</organism>
<dbReference type="Proteomes" id="UP000789706">
    <property type="component" value="Unassembled WGS sequence"/>
</dbReference>
<proteinExistence type="predicted"/>
<accession>A0A9N9B1L8</accession>
<evidence type="ECO:0000313" key="1">
    <source>
        <dbReference type="EMBL" id="CAG8549911.1"/>
    </source>
</evidence>
<comment type="caution">
    <text evidence="1">The sequence shown here is derived from an EMBL/GenBank/DDBJ whole genome shotgun (WGS) entry which is preliminary data.</text>
</comment>
<evidence type="ECO:0000313" key="2">
    <source>
        <dbReference type="Proteomes" id="UP000789706"/>
    </source>
</evidence>
<reference evidence="1" key="1">
    <citation type="submission" date="2021-06" db="EMBL/GenBank/DDBJ databases">
        <authorList>
            <person name="Kallberg Y."/>
            <person name="Tangrot J."/>
            <person name="Rosling A."/>
        </authorList>
    </citation>
    <scope>NUCLEOTIDE SEQUENCE</scope>
    <source>
        <strain evidence="1">AZ414A</strain>
    </source>
</reference>
<dbReference type="EMBL" id="CAJVPK010000797">
    <property type="protein sequence ID" value="CAG8549911.1"/>
    <property type="molecule type" value="Genomic_DNA"/>
</dbReference>
<sequence>MFSNSILSFYDKISKIEEDLKDLMEEEVLTILVVIIVVVIDDDETSSIFIITSYLIDISNGDVFGIFDDCTVDIFDALLVAADECDEQI</sequence>